<evidence type="ECO:0000259" key="1">
    <source>
        <dbReference type="Pfam" id="PF00535"/>
    </source>
</evidence>
<dbReference type="SUPFAM" id="SSF53448">
    <property type="entry name" value="Nucleotide-diphospho-sugar transferases"/>
    <property type="match status" value="1"/>
</dbReference>
<protein>
    <recommendedName>
        <fullName evidence="1">Glycosyltransferase 2-like domain-containing protein</fullName>
    </recommendedName>
</protein>
<dbReference type="InterPro" id="IPR029044">
    <property type="entry name" value="Nucleotide-diphossugar_trans"/>
</dbReference>
<sequence length="697" mass="80672">MFSVSYTEPVMKATSTPTICLNMIVKNESRVILRLLNTVVKLIDSYCICDTGSTDNTVSLIETFMTEHNIPGKIVFEPFQDFGYNRTHALNEAAKMPNQDYLLLMDADMYLTGEALKNPESFKKTLTKDCYHLCQGSPTYYYKNVRIVKNGKGYSYWGVTHEYVKTPEGTVYDAIDTDVLFIQDIGDGGAKTDKFERDIRLLTKGLEDNPNNDRYTFYLANSLRDAGRIVEAIEMFKKRVEIGGWIEEVWHSYYSMGKCYAILGEHEKAISAWIDGYNHYPNRIENLYEIINYYRLRGKNRSAYTFYVLAHESNRKWGASRDFLFLQKDVYDYKIDYELSIVGYYVNDSGIDLVKTCMKVLAYSHLPDNTASNVLSNYKFYTKKVSHEPNLLPAQPLDVLIRLTDGFNFDQVFVKSTPSIIQRENHLIINTRYVNYRIDDRGGYVNQENVITKNVISVIDISKPLWKVVQEFELKYDTSKDGRYVGLEDIRLFLNGTEILYNANRGMPDGSMKIEHGKISLDEESTKDSKWLELDSGNRQIEKNWVLFQASSPQEDKGTAVKCVYNWNPTFAVGNIDLSSSHVNVIAHKPVPYFFRYLRGSTNGVLIQGELWFICHAVSYEDRRYYYHIVVVVDPKTYTIKRYTPLFTFEGSHVEYTLGFIYVASVDHLLIGYSVYDKTTKYIELSRTFFEKDMIQV</sequence>
<dbReference type="AlphaFoldDB" id="A0A6C0DXK1"/>
<organism evidence="2">
    <name type="scientific">viral metagenome</name>
    <dbReference type="NCBI Taxonomy" id="1070528"/>
    <lineage>
        <taxon>unclassified sequences</taxon>
        <taxon>metagenomes</taxon>
        <taxon>organismal metagenomes</taxon>
    </lineage>
</organism>
<dbReference type="InterPro" id="IPR011990">
    <property type="entry name" value="TPR-like_helical_dom_sf"/>
</dbReference>
<reference evidence="2" key="1">
    <citation type="journal article" date="2020" name="Nature">
        <title>Giant virus diversity and host interactions through global metagenomics.</title>
        <authorList>
            <person name="Schulz F."/>
            <person name="Roux S."/>
            <person name="Paez-Espino D."/>
            <person name="Jungbluth S."/>
            <person name="Walsh D.A."/>
            <person name="Denef V.J."/>
            <person name="McMahon K.D."/>
            <person name="Konstantinidis K.T."/>
            <person name="Eloe-Fadrosh E.A."/>
            <person name="Kyrpides N.C."/>
            <person name="Woyke T."/>
        </authorList>
    </citation>
    <scope>NUCLEOTIDE SEQUENCE</scope>
    <source>
        <strain evidence="2">GVMAG-M-3300023174-92</strain>
    </source>
</reference>
<dbReference type="InterPro" id="IPR001173">
    <property type="entry name" value="Glyco_trans_2-like"/>
</dbReference>
<dbReference type="EMBL" id="MN739692">
    <property type="protein sequence ID" value="QHT21454.1"/>
    <property type="molecule type" value="Genomic_DNA"/>
</dbReference>
<dbReference type="PANTHER" id="PTHR43630">
    <property type="entry name" value="POLY-BETA-1,6-N-ACETYL-D-GLUCOSAMINE SYNTHASE"/>
    <property type="match status" value="1"/>
</dbReference>
<accession>A0A6C0DXK1</accession>
<dbReference type="Gene3D" id="1.25.40.10">
    <property type="entry name" value="Tetratricopeptide repeat domain"/>
    <property type="match status" value="1"/>
</dbReference>
<proteinExistence type="predicted"/>
<evidence type="ECO:0000313" key="2">
    <source>
        <dbReference type="EMBL" id="QHT21454.1"/>
    </source>
</evidence>
<dbReference type="PANTHER" id="PTHR43630:SF2">
    <property type="entry name" value="GLYCOSYLTRANSFERASE"/>
    <property type="match status" value="1"/>
</dbReference>
<dbReference type="SUPFAM" id="SSF48452">
    <property type="entry name" value="TPR-like"/>
    <property type="match status" value="1"/>
</dbReference>
<dbReference type="Gene3D" id="3.90.550.10">
    <property type="entry name" value="Spore Coat Polysaccharide Biosynthesis Protein SpsA, Chain A"/>
    <property type="match status" value="1"/>
</dbReference>
<name>A0A6C0DXK1_9ZZZZ</name>
<dbReference type="Pfam" id="PF00535">
    <property type="entry name" value="Glycos_transf_2"/>
    <property type="match status" value="1"/>
</dbReference>
<feature type="domain" description="Glycosyltransferase 2-like" evidence="1">
    <location>
        <begin position="23"/>
        <end position="117"/>
    </location>
</feature>